<dbReference type="SUPFAM" id="SSF56784">
    <property type="entry name" value="HAD-like"/>
    <property type="match status" value="1"/>
</dbReference>
<dbReference type="Gene3D" id="1.10.150.240">
    <property type="entry name" value="Putative phosphatase, domain 2"/>
    <property type="match status" value="1"/>
</dbReference>
<dbReference type="Pfam" id="PF00702">
    <property type="entry name" value="Hydrolase"/>
    <property type="match status" value="1"/>
</dbReference>
<dbReference type="InterPro" id="IPR036412">
    <property type="entry name" value="HAD-like_sf"/>
</dbReference>
<dbReference type="PANTHER" id="PTHR18901">
    <property type="entry name" value="2-DEOXYGLUCOSE-6-PHOSPHATE PHOSPHATASE 2"/>
    <property type="match status" value="1"/>
</dbReference>
<dbReference type="CDD" id="cd16423">
    <property type="entry name" value="HAD_BPGM-like"/>
    <property type="match status" value="1"/>
</dbReference>
<dbReference type="AlphaFoldDB" id="A0A089N7S1"/>
<dbReference type="KEGG" id="pste:PSTEL_18635"/>
<keyword evidence="2" id="KW-1185">Reference proteome</keyword>
<accession>A0A089N7S1</accession>
<dbReference type="InterPro" id="IPR006439">
    <property type="entry name" value="HAD-SF_hydro_IA"/>
</dbReference>
<dbReference type="SFLD" id="SFLDG01135">
    <property type="entry name" value="C1.5.6:_HAD__Beta-PGM__Phospha"/>
    <property type="match status" value="1"/>
</dbReference>
<organism evidence="1 2">
    <name type="scientific">Paenibacillus stellifer</name>
    <dbReference type="NCBI Taxonomy" id="169760"/>
    <lineage>
        <taxon>Bacteria</taxon>
        <taxon>Bacillati</taxon>
        <taxon>Bacillota</taxon>
        <taxon>Bacilli</taxon>
        <taxon>Bacillales</taxon>
        <taxon>Paenibacillaceae</taxon>
        <taxon>Paenibacillus</taxon>
    </lineage>
</organism>
<dbReference type="InterPro" id="IPR023214">
    <property type="entry name" value="HAD_sf"/>
</dbReference>
<sequence>MMNAFIFDMDGVILDSEPLHFEVDLVTLGYLGVAPDVTYLEKFVGMTNPEMWSIIKAEHGLVHTVEEMIDYQLARKLKLLSDTPMEPIDGIPELLAYLRNRSVPIGLASSSPRSFIEGVLAKFGWRDVFQCIISGEEVPAGKPAPDIYLETASKLGASPSSCWVLEDSRNGVTAAKAAGMNCVGFLNPNSGSQDLSEADAIIHSVRDIYTILPAGGRELEV</sequence>
<dbReference type="NCBIfam" id="TIGR01509">
    <property type="entry name" value="HAD-SF-IA-v3"/>
    <property type="match status" value="1"/>
</dbReference>
<evidence type="ECO:0000313" key="1">
    <source>
        <dbReference type="EMBL" id="AIQ64829.1"/>
    </source>
</evidence>
<dbReference type="InterPro" id="IPR023198">
    <property type="entry name" value="PGP-like_dom2"/>
</dbReference>
<protein>
    <submittedName>
        <fullName evidence="1">Phosphatase</fullName>
    </submittedName>
</protein>
<dbReference type="Gene3D" id="3.40.50.1000">
    <property type="entry name" value="HAD superfamily/HAD-like"/>
    <property type="match status" value="1"/>
</dbReference>
<name>A0A089N7S1_9BACL</name>
<dbReference type="HOGENOM" id="CLU_045011_13_2_9"/>
<dbReference type="STRING" id="169760.PSTEL_18635"/>
<dbReference type="PRINTS" id="PR00413">
    <property type="entry name" value="HADHALOGNASE"/>
</dbReference>
<dbReference type="SFLD" id="SFLDG01129">
    <property type="entry name" value="C1.5:_HAD__Beta-PGM__Phosphata"/>
    <property type="match status" value="1"/>
</dbReference>
<evidence type="ECO:0000313" key="2">
    <source>
        <dbReference type="Proteomes" id="UP000029507"/>
    </source>
</evidence>
<dbReference type="OrthoDB" id="9797743at2"/>
<reference evidence="1 2" key="1">
    <citation type="submission" date="2014-08" db="EMBL/GenBank/DDBJ databases">
        <title>Comparative genomics of the Paenibacillus odorifer group.</title>
        <authorList>
            <person name="den Bakker H.C."/>
            <person name="Tsai Y.-C."/>
            <person name="Martin N."/>
            <person name="Korlach J."/>
            <person name="Wiedmann M."/>
        </authorList>
    </citation>
    <scope>NUCLEOTIDE SEQUENCE [LARGE SCALE GENOMIC DNA]</scope>
    <source>
        <strain evidence="1 2">DSM 14472</strain>
    </source>
</reference>
<dbReference type="PANTHER" id="PTHR18901:SF38">
    <property type="entry name" value="PSEUDOURIDINE-5'-PHOSPHATASE"/>
    <property type="match status" value="1"/>
</dbReference>
<proteinExistence type="predicted"/>
<gene>
    <name evidence="1" type="ORF">PSTEL_18635</name>
</gene>
<dbReference type="Proteomes" id="UP000029507">
    <property type="component" value="Chromosome"/>
</dbReference>
<dbReference type="RefSeq" id="WP_038697401.1">
    <property type="nucleotide sequence ID" value="NZ_CP009286.1"/>
</dbReference>
<dbReference type="SFLD" id="SFLDS00003">
    <property type="entry name" value="Haloacid_Dehalogenase"/>
    <property type="match status" value="1"/>
</dbReference>
<dbReference type="EMBL" id="CP009286">
    <property type="protein sequence ID" value="AIQ64829.1"/>
    <property type="molecule type" value="Genomic_DNA"/>
</dbReference>